<organism evidence="3 4">
    <name type="scientific">Ancylostoma ceylanicum</name>
    <dbReference type="NCBI Taxonomy" id="53326"/>
    <lineage>
        <taxon>Eukaryota</taxon>
        <taxon>Metazoa</taxon>
        <taxon>Ecdysozoa</taxon>
        <taxon>Nematoda</taxon>
        <taxon>Chromadorea</taxon>
        <taxon>Rhabditida</taxon>
        <taxon>Rhabditina</taxon>
        <taxon>Rhabditomorpha</taxon>
        <taxon>Strongyloidea</taxon>
        <taxon>Ancylostomatidae</taxon>
        <taxon>Ancylostomatinae</taxon>
        <taxon>Ancylostoma</taxon>
    </lineage>
</organism>
<evidence type="ECO:0000313" key="3">
    <source>
        <dbReference type="EMBL" id="EYC36821.1"/>
    </source>
</evidence>
<feature type="region of interest" description="Disordered" evidence="2">
    <location>
        <begin position="362"/>
        <end position="385"/>
    </location>
</feature>
<feature type="compositionally biased region" description="Polar residues" evidence="2">
    <location>
        <begin position="376"/>
        <end position="385"/>
    </location>
</feature>
<keyword evidence="4" id="KW-1185">Reference proteome</keyword>
<feature type="coiled-coil region" evidence="1">
    <location>
        <begin position="204"/>
        <end position="231"/>
    </location>
</feature>
<proteinExistence type="predicted"/>
<sequence>MEDDGRSGSGARSASGCHSPLYPENNRNVMVLNSSLSLSSHVHINHLNTRTPETTKDCQQHWADIISTAPSPAAMQAITSGRYKATATAINSDLEHIIINELCLPSLAQPRQKKTFSTWSLITKKSTPQLKKRRRQLPSLKKPRPSKKQRQKRSADLTDGNVPPFKKVRPPVPHPEVTLRPQAVAQVYRGNDVQRMFYVLMDALDDQKRRMLRLEDKMVRVEKMMEAMAAKKPEEPACPKVAPSPYCEVCYVAKKKTFLFKLIRSKLNCKSSVEALSKDDGSVIFLNEDKAELLAESFEHAYLKEEVSVTWPLSDCYDRMQDSLWFKYFEIENIIQKQPSSFSLTPDGIPFFFIKKPHKVMSSENPETSANREQKQLTQTQGIEH</sequence>
<feature type="compositionally biased region" description="Basic residues" evidence="2">
    <location>
        <begin position="130"/>
        <end position="152"/>
    </location>
</feature>
<dbReference type="EMBL" id="JARK01000454">
    <property type="protein sequence ID" value="EYC36821.1"/>
    <property type="molecule type" value="Genomic_DNA"/>
</dbReference>
<dbReference type="AlphaFoldDB" id="A0A016WB31"/>
<feature type="region of interest" description="Disordered" evidence="2">
    <location>
        <begin position="124"/>
        <end position="176"/>
    </location>
</feature>
<evidence type="ECO:0000256" key="1">
    <source>
        <dbReference type="SAM" id="Coils"/>
    </source>
</evidence>
<comment type="caution">
    <text evidence="3">The sequence shown here is derived from an EMBL/GenBank/DDBJ whole genome shotgun (WGS) entry which is preliminary data.</text>
</comment>
<protein>
    <submittedName>
        <fullName evidence="3">Uncharacterized protein</fullName>
    </submittedName>
</protein>
<name>A0A016WB31_9BILA</name>
<accession>A0A016WB31</accession>
<evidence type="ECO:0000256" key="2">
    <source>
        <dbReference type="SAM" id="MobiDB-lite"/>
    </source>
</evidence>
<feature type="region of interest" description="Disordered" evidence="2">
    <location>
        <begin position="1"/>
        <end position="21"/>
    </location>
</feature>
<keyword evidence="1" id="KW-0175">Coiled coil</keyword>
<evidence type="ECO:0000313" key="4">
    <source>
        <dbReference type="Proteomes" id="UP000024635"/>
    </source>
</evidence>
<gene>
    <name evidence="3" type="primary">Acey_s0854.g2704</name>
    <name evidence="3" type="ORF">Y032_0854g2704</name>
</gene>
<reference evidence="4" key="1">
    <citation type="journal article" date="2015" name="Nat. Genet.">
        <title>The genome and transcriptome of the zoonotic hookworm Ancylostoma ceylanicum identify infection-specific gene families.</title>
        <authorList>
            <person name="Schwarz E.M."/>
            <person name="Hu Y."/>
            <person name="Antoshechkin I."/>
            <person name="Miller M.M."/>
            <person name="Sternberg P.W."/>
            <person name="Aroian R.V."/>
        </authorList>
    </citation>
    <scope>NUCLEOTIDE SEQUENCE</scope>
    <source>
        <strain evidence="4">HY135</strain>
    </source>
</reference>
<dbReference type="Proteomes" id="UP000024635">
    <property type="component" value="Unassembled WGS sequence"/>
</dbReference>